<proteinExistence type="predicted"/>
<reference evidence="3" key="1">
    <citation type="journal article" date="2013" name="Genome Announc.">
        <title>Draft genome sequence of the basidiomycetous yeast-like fungus Pseudozyma hubeiensis SY62, which produces an abundant amount of the biosurfactant mannosylerythritol lipids.</title>
        <authorList>
            <person name="Konishi M."/>
            <person name="Hatada Y."/>
            <person name="Horiuchi J."/>
        </authorList>
    </citation>
    <scope>NUCLEOTIDE SEQUENCE [LARGE SCALE GENOMIC DNA]</scope>
    <source>
        <strain evidence="3">SY62</strain>
    </source>
</reference>
<dbReference type="GeneID" id="24111759"/>
<organism evidence="2 3">
    <name type="scientific">Pseudozyma hubeiensis (strain SY62)</name>
    <name type="common">Yeast</name>
    <dbReference type="NCBI Taxonomy" id="1305764"/>
    <lineage>
        <taxon>Eukaryota</taxon>
        <taxon>Fungi</taxon>
        <taxon>Dikarya</taxon>
        <taxon>Basidiomycota</taxon>
        <taxon>Ustilaginomycotina</taxon>
        <taxon>Ustilaginomycetes</taxon>
        <taxon>Ustilaginales</taxon>
        <taxon>Ustilaginaceae</taxon>
        <taxon>Pseudozyma</taxon>
    </lineage>
</organism>
<evidence type="ECO:0000313" key="2">
    <source>
        <dbReference type="EMBL" id="GAC98893.1"/>
    </source>
</evidence>
<dbReference type="AlphaFoldDB" id="R9PBW2"/>
<dbReference type="HOGENOM" id="CLU_2321379_0_0_1"/>
<sequence>MGESGVAKILKPGRGRSVENEQRAAALSPAKLELVNSGYRRQSSNRCTRKCERNFVAHPVLSFPPSSSGPSASSSSLPFSHWTTRTHALSISIELLRSS</sequence>
<keyword evidence="3" id="KW-1185">Reference proteome</keyword>
<evidence type="ECO:0000313" key="3">
    <source>
        <dbReference type="Proteomes" id="UP000014071"/>
    </source>
</evidence>
<accession>R9PBW2</accession>
<dbReference type="RefSeq" id="XP_012192480.1">
    <property type="nucleotide sequence ID" value="XM_012337090.1"/>
</dbReference>
<feature type="region of interest" description="Disordered" evidence="1">
    <location>
        <begin position="1"/>
        <end position="25"/>
    </location>
</feature>
<gene>
    <name evidence="2" type="ORF">PHSY_006488</name>
</gene>
<dbReference type="EMBL" id="DF238821">
    <property type="protein sequence ID" value="GAC98893.1"/>
    <property type="molecule type" value="Genomic_DNA"/>
</dbReference>
<evidence type="ECO:0000256" key="1">
    <source>
        <dbReference type="SAM" id="MobiDB-lite"/>
    </source>
</evidence>
<dbReference type="Proteomes" id="UP000014071">
    <property type="component" value="Unassembled WGS sequence"/>
</dbReference>
<protein>
    <submittedName>
        <fullName evidence="2">Uncharacterized protein</fullName>
    </submittedName>
</protein>
<name>R9PBW2_PSEHS</name>